<comment type="caution">
    <text evidence="1">The sequence shown here is derived from an EMBL/GenBank/DDBJ whole genome shotgun (WGS) entry which is preliminary data.</text>
</comment>
<proteinExistence type="predicted"/>
<gene>
    <name evidence="1" type="ORF">IFM46972_03505</name>
</gene>
<evidence type="ECO:0000313" key="2">
    <source>
        <dbReference type="Proteomes" id="UP000465221"/>
    </source>
</evidence>
<protein>
    <submittedName>
        <fullName evidence="1">Ankyrin repeat-containing protein</fullName>
    </submittedName>
</protein>
<accession>A0A8H3RTZ7</accession>
<reference evidence="1 2" key="1">
    <citation type="submission" date="2020-01" db="EMBL/GenBank/DDBJ databases">
        <title>Draft genome sequence of Aspergillus udagawae IFM 46972.</title>
        <authorList>
            <person name="Takahashi H."/>
            <person name="Yaguchi T."/>
        </authorList>
    </citation>
    <scope>NUCLEOTIDE SEQUENCE [LARGE SCALE GENOMIC DNA]</scope>
    <source>
        <strain evidence="1 2">IFM 46972</strain>
    </source>
</reference>
<name>A0A8H3RTZ7_9EURO</name>
<dbReference type="Proteomes" id="UP000465221">
    <property type="component" value="Unassembled WGS sequence"/>
</dbReference>
<evidence type="ECO:0000313" key="1">
    <source>
        <dbReference type="EMBL" id="GFF32288.1"/>
    </source>
</evidence>
<organism evidence="1 2">
    <name type="scientific">Aspergillus udagawae</name>
    <dbReference type="NCBI Taxonomy" id="91492"/>
    <lineage>
        <taxon>Eukaryota</taxon>
        <taxon>Fungi</taxon>
        <taxon>Dikarya</taxon>
        <taxon>Ascomycota</taxon>
        <taxon>Pezizomycotina</taxon>
        <taxon>Eurotiomycetes</taxon>
        <taxon>Eurotiomycetidae</taxon>
        <taxon>Eurotiales</taxon>
        <taxon>Aspergillaceae</taxon>
        <taxon>Aspergillus</taxon>
        <taxon>Aspergillus subgen. Fumigati</taxon>
    </lineage>
</organism>
<dbReference type="EMBL" id="BLKC01000018">
    <property type="protein sequence ID" value="GFF32288.1"/>
    <property type="molecule type" value="Genomic_DNA"/>
</dbReference>
<dbReference type="AlphaFoldDB" id="A0A8H3RTZ7"/>
<sequence>MSDSEDSEFVLIDPDDASVRPISKPAEEIANLRGRLYPTAYLRDTSEFKKHLNSHIPGIEECIYQIPSFGSGSTPRRTAALWIKAVGQEKAF</sequence>